<accession>A0A0H3DEU7</accession>
<dbReference type="Proteomes" id="UP000000328">
    <property type="component" value="Chromosome"/>
</dbReference>
<sequence>MPDDLQQRMDQADVAKAEAEARSAAAKAEQDATDARTSRLAELVPDFGKVKDSVLEVKDGPAILGTSLTYRALAKAAGAVPAKLPEDRTGWRRLLVTSDADLATADAAYAEVRSGLEQLQRAAAALLPPEEGDEMALAADVAAVVASALPSALSLLTTQRSVATATVTVNDLAAAAAVVGALLASALQVPVVHDDFRLLPRGEIYGAVAVVGGMRQQLVERKTDLGNRRPPAGSPEAQELSGRVEQIDSVVAAIDTFNAAIRVVPPNAKRSLLSAAALHEDLHTTDGMSHVLLVKAEPGQAQQVTENRPLWFEDRFSTLVDVNLLYVLIETAGSTVLSAGTITATATAYGKIGADFVVALK</sequence>
<dbReference type="AlphaFoldDB" id="A0A0H3DEU7"/>
<dbReference type="HOGENOM" id="CLU_766473_0_0_11"/>
<dbReference type="EMBL" id="CP002000">
    <property type="protein sequence ID" value="ADJ48154.1"/>
    <property type="molecule type" value="Genomic_DNA"/>
</dbReference>
<proteinExistence type="predicted"/>
<evidence type="ECO:0000256" key="1">
    <source>
        <dbReference type="SAM" id="MobiDB-lite"/>
    </source>
</evidence>
<feature type="compositionally biased region" description="Basic and acidic residues" evidence="1">
    <location>
        <begin position="1"/>
        <end position="21"/>
    </location>
</feature>
<dbReference type="KEGG" id="amd:AMED_6422"/>
<reference evidence="2 3" key="1">
    <citation type="journal article" date="2010" name="Cell Res.">
        <title>Complete genome sequence of the rifamycin SV-producing Amycolatopsis mediterranei U32 revealed its genetic characteristics in phylogeny and metabolism.</title>
        <authorList>
            <person name="Zhao W."/>
            <person name="Zhong Y."/>
            <person name="Yuan H."/>
            <person name="Wang J."/>
            <person name="Zheng H."/>
            <person name="Wang Y."/>
            <person name="Cen X."/>
            <person name="Xu F."/>
            <person name="Bai J."/>
            <person name="Han X."/>
            <person name="Lu G."/>
            <person name="Zhu Y."/>
            <person name="Shao Z."/>
            <person name="Yan H."/>
            <person name="Li C."/>
            <person name="Peng N."/>
            <person name="Zhang Z."/>
            <person name="Zhang Y."/>
            <person name="Lin W."/>
            <person name="Fan Y."/>
            <person name="Qin Z."/>
            <person name="Hu Y."/>
            <person name="Zhu B."/>
            <person name="Wang S."/>
            <person name="Ding X."/>
            <person name="Zhao G.P."/>
        </authorList>
    </citation>
    <scope>NUCLEOTIDE SEQUENCE [LARGE SCALE GENOMIC DNA]</scope>
    <source>
        <strain evidence="3">U-32</strain>
    </source>
</reference>
<feature type="region of interest" description="Disordered" evidence="1">
    <location>
        <begin position="1"/>
        <end position="35"/>
    </location>
</feature>
<organism evidence="2 3">
    <name type="scientific">Amycolatopsis mediterranei (strain U-32)</name>
    <dbReference type="NCBI Taxonomy" id="749927"/>
    <lineage>
        <taxon>Bacteria</taxon>
        <taxon>Bacillati</taxon>
        <taxon>Actinomycetota</taxon>
        <taxon>Actinomycetes</taxon>
        <taxon>Pseudonocardiales</taxon>
        <taxon>Pseudonocardiaceae</taxon>
        <taxon>Amycolatopsis</taxon>
    </lineage>
</organism>
<evidence type="ECO:0000313" key="2">
    <source>
        <dbReference type="EMBL" id="ADJ48154.1"/>
    </source>
</evidence>
<name>A0A0H3DEU7_AMYMU</name>
<dbReference type="OrthoDB" id="10020644at2"/>
<dbReference type="PATRIC" id="fig|749927.5.peg.6677"/>
<feature type="region of interest" description="Disordered" evidence="1">
    <location>
        <begin position="221"/>
        <end position="240"/>
    </location>
</feature>
<gene>
    <name evidence="2" type="ordered locus">AMED_6422</name>
</gene>
<protein>
    <submittedName>
        <fullName evidence="2">Uncharacterized protein</fullName>
    </submittedName>
</protein>
<dbReference type="eggNOG" id="ENOG50347AN">
    <property type="taxonomic scope" value="Bacteria"/>
</dbReference>
<evidence type="ECO:0000313" key="3">
    <source>
        <dbReference type="Proteomes" id="UP000000328"/>
    </source>
</evidence>